<feature type="compositionally biased region" description="Polar residues" evidence="3">
    <location>
        <begin position="84"/>
        <end position="119"/>
    </location>
</feature>
<gene>
    <name evidence="5" type="ORF">KC19_9G024400</name>
</gene>
<feature type="region of interest" description="Disordered" evidence="3">
    <location>
        <begin position="84"/>
        <end position="152"/>
    </location>
</feature>
<organism evidence="5 6">
    <name type="scientific">Ceratodon purpureus</name>
    <name type="common">Fire moss</name>
    <name type="synonym">Dicranum purpureum</name>
    <dbReference type="NCBI Taxonomy" id="3225"/>
    <lineage>
        <taxon>Eukaryota</taxon>
        <taxon>Viridiplantae</taxon>
        <taxon>Streptophyta</taxon>
        <taxon>Embryophyta</taxon>
        <taxon>Bryophyta</taxon>
        <taxon>Bryophytina</taxon>
        <taxon>Bryopsida</taxon>
        <taxon>Dicranidae</taxon>
        <taxon>Pseudoditrichales</taxon>
        <taxon>Ditrichaceae</taxon>
        <taxon>Ceratodon</taxon>
    </lineage>
</organism>
<sequence length="395" mass="44073">MPGALKARAADGGSTMETTRVVVEKRVVVAGEVQVGGRRDGEKEKEKKKRRKKRRKLSPPEEEKERDFDEPLDRIVRDAMDLSSLSGCASQSNGDVSKVMNQKQTRESPTGNDMETSVTEKAAGRVKLNKKKRKRLEEERLKESTETTTSSLVATTTETTSVDAHKRVWQYVCNRAVLVDSKYVRDSELEAEPYDAQSGFGNNTVVTEIHVAGKKIVVTNTKEGAVAQEWLNRQKGTVFGLDAEWRPSYRKGTEHKVALLQICGESECLIVQMLYLDVIPRGLVNFLKDPAIKFPGVGVQGDAVKLKKDWGLECNGTVDLTTLAAQILGRPELKYTGLKALAKVVMDYDMAKPKRVTMSNWAKPVLDRVQVEYASLDAWVSYAIHQKLFQPDIDS</sequence>
<feature type="domain" description="3'-5' exonuclease" evidence="4">
    <location>
        <begin position="218"/>
        <end position="393"/>
    </location>
</feature>
<evidence type="ECO:0000256" key="3">
    <source>
        <dbReference type="SAM" id="MobiDB-lite"/>
    </source>
</evidence>
<dbReference type="InterPro" id="IPR051132">
    <property type="entry name" value="3-5_Exonuclease_domain"/>
</dbReference>
<evidence type="ECO:0000256" key="2">
    <source>
        <dbReference type="ARBA" id="ARBA00022801"/>
    </source>
</evidence>
<dbReference type="SMART" id="SM00474">
    <property type="entry name" value="35EXOc"/>
    <property type="match status" value="1"/>
</dbReference>
<feature type="compositionally biased region" description="Basic and acidic residues" evidence="3">
    <location>
        <begin position="135"/>
        <end position="145"/>
    </location>
</feature>
<feature type="region of interest" description="Disordered" evidence="3">
    <location>
        <begin position="31"/>
        <end position="72"/>
    </location>
</feature>
<dbReference type="PANTHER" id="PTHR13620">
    <property type="entry name" value="3-5 EXONUCLEASE"/>
    <property type="match status" value="1"/>
</dbReference>
<keyword evidence="1" id="KW-0540">Nuclease</keyword>
<dbReference type="InterPro" id="IPR036397">
    <property type="entry name" value="RNaseH_sf"/>
</dbReference>
<comment type="caution">
    <text evidence="5">The sequence shown here is derived from an EMBL/GenBank/DDBJ whole genome shotgun (WGS) entry which is preliminary data.</text>
</comment>
<evidence type="ECO:0000259" key="4">
    <source>
        <dbReference type="SMART" id="SM00474"/>
    </source>
</evidence>
<dbReference type="PANTHER" id="PTHR13620:SF121">
    <property type="entry name" value="EMB|CAB82946.1-RELATED"/>
    <property type="match status" value="1"/>
</dbReference>
<feature type="compositionally biased region" description="Basic residues" evidence="3">
    <location>
        <begin position="46"/>
        <end position="57"/>
    </location>
</feature>
<keyword evidence="2" id="KW-0378">Hydrolase</keyword>
<reference evidence="5" key="1">
    <citation type="submission" date="2020-06" db="EMBL/GenBank/DDBJ databases">
        <title>WGS assembly of Ceratodon purpureus strain R40.</title>
        <authorList>
            <person name="Carey S.B."/>
            <person name="Jenkins J."/>
            <person name="Shu S."/>
            <person name="Lovell J.T."/>
            <person name="Sreedasyam A."/>
            <person name="Maumus F."/>
            <person name="Tiley G.P."/>
            <person name="Fernandez-Pozo N."/>
            <person name="Barry K."/>
            <person name="Chen C."/>
            <person name="Wang M."/>
            <person name="Lipzen A."/>
            <person name="Daum C."/>
            <person name="Saski C.A."/>
            <person name="Payton A.C."/>
            <person name="Mcbreen J.C."/>
            <person name="Conrad R.E."/>
            <person name="Kollar L.M."/>
            <person name="Olsson S."/>
            <person name="Huttunen S."/>
            <person name="Landis J.B."/>
            <person name="Wickett N.J."/>
            <person name="Johnson M.G."/>
            <person name="Rensing S.A."/>
            <person name="Grimwood J."/>
            <person name="Schmutz J."/>
            <person name="Mcdaniel S.F."/>
        </authorList>
    </citation>
    <scope>NUCLEOTIDE SEQUENCE</scope>
    <source>
        <strain evidence="5">R40</strain>
    </source>
</reference>
<dbReference type="InterPro" id="IPR012337">
    <property type="entry name" value="RNaseH-like_sf"/>
</dbReference>
<dbReference type="CDD" id="cd06141">
    <property type="entry name" value="WRN_exo"/>
    <property type="match status" value="1"/>
</dbReference>
<feature type="compositionally biased region" description="Basic and acidic residues" evidence="3">
    <location>
        <begin position="58"/>
        <end position="72"/>
    </location>
</feature>
<keyword evidence="6" id="KW-1185">Reference proteome</keyword>
<dbReference type="GO" id="GO:0005634">
    <property type="term" value="C:nucleus"/>
    <property type="evidence" value="ECO:0007669"/>
    <property type="project" value="TreeGrafter"/>
</dbReference>
<dbReference type="GO" id="GO:0006139">
    <property type="term" value="P:nucleobase-containing compound metabolic process"/>
    <property type="evidence" value="ECO:0007669"/>
    <property type="project" value="InterPro"/>
</dbReference>
<protein>
    <recommendedName>
        <fullName evidence="4">3'-5' exonuclease domain-containing protein</fullName>
    </recommendedName>
</protein>
<evidence type="ECO:0000313" key="6">
    <source>
        <dbReference type="Proteomes" id="UP000822688"/>
    </source>
</evidence>
<dbReference type="Pfam" id="PF01612">
    <property type="entry name" value="DNA_pol_A_exo1"/>
    <property type="match status" value="1"/>
</dbReference>
<dbReference type="GO" id="GO:0008408">
    <property type="term" value="F:3'-5' exonuclease activity"/>
    <property type="evidence" value="ECO:0007669"/>
    <property type="project" value="InterPro"/>
</dbReference>
<dbReference type="Gene3D" id="3.30.420.10">
    <property type="entry name" value="Ribonuclease H-like superfamily/Ribonuclease H"/>
    <property type="match status" value="1"/>
</dbReference>
<dbReference type="AlphaFoldDB" id="A0A8T0GR46"/>
<dbReference type="GO" id="GO:0005737">
    <property type="term" value="C:cytoplasm"/>
    <property type="evidence" value="ECO:0007669"/>
    <property type="project" value="TreeGrafter"/>
</dbReference>
<dbReference type="SUPFAM" id="SSF53098">
    <property type="entry name" value="Ribonuclease H-like"/>
    <property type="match status" value="1"/>
</dbReference>
<dbReference type="InterPro" id="IPR002562">
    <property type="entry name" value="3'-5'_exonuclease_dom"/>
</dbReference>
<evidence type="ECO:0000256" key="1">
    <source>
        <dbReference type="ARBA" id="ARBA00022722"/>
    </source>
</evidence>
<evidence type="ECO:0000313" key="5">
    <source>
        <dbReference type="EMBL" id="KAG0560915.1"/>
    </source>
</evidence>
<dbReference type="EMBL" id="CM026430">
    <property type="protein sequence ID" value="KAG0560915.1"/>
    <property type="molecule type" value="Genomic_DNA"/>
</dbReference>
<name>A0A8T0GR46_CERPU</name>
<dbReference type="Proteomes" id="UP000822688">
    <property type="component" value="Chromosome 9"/>
</dbReference>
<dbReference type="GO" id="GO:0003676">
    <property type="term" value="F:nucleic acid binding"/>
    <property type="evidence" value="ECO:0007669"/>
    <property type="project" value="InterPro"/>
</dbReference>
<accession>A0A8T0GR46</accession>
<proteinExistence type="predicted"/>